<sequence>MGKANLQTLIKESEADKGIVFDSEGHVVDFYNISKENNIAAMANVILTMADEFFQDTLNSKSLNQLVLTSNDGLIIINKYDNHTICLLTNDVSKLAMIKLTLKKIALQ</sequence>
<protein>
    <submittedName>
        <fullName evidence="2">Roadblock/LC7 domain-containing protein</fullName>
    </submittedName>
</protein>
<dbReference type="SUPFAM" id="SSF103196">
    <property type="entry name" value="Roadblock/LC7 domain"/>
    <property type="match status" value="1"/>
</dbReference>
<reference evidence="2" key="2">
    <citation type="submission" date="2020-04" db="EMBL/GenBank/DDBJ databases">
        <title>Tenacibaculum mesophilum bac2.</title>
        <authorList>
            <person name="Li M."/>
        </authorList>
    </citation>
    <scope>NUCLEOTIDE SEQUENCE</scope>
    <source>
        <strain evidence="2">Bac2</strain>
    </source>
</reference>
<organism evidence="2 4">
    <name type="scientific">Tenacibaculum mesophilum</name>
    <dbReference type="NCBI Taxonomy" id="104268"/>
    <lineage>
        <taxon>Bacteria</taxon>
        <taxon>Pseudomonadati</taxon>
        <taxon>Bacteroidota</taxon>
        <taxon>Flavobacteriia</taxon>
        <taxon>Flavobacteriales</taxon>
        <taxon>Flavobacteriaceae</taxon>
        <taxon>Tenacibaculum</taxon>
    </lineage>
</organism>
<dbReference type="Proteomes" id="UP000269693">
    <property type="component" value="Chromosome"/>
</dbReference>
<keyword evidence="3" id="KW-1185">Reference proteome</keyword>
<name>A0AAE9MLV2_9FLAO</name>
<evidence type="ECO:0000313" key="1">
    <source>
        <dbReference type="EMBL" id="AZJ31701.1"/>
    </source>
</evidence>
<reference evidence="1 3" key="1">
    <citation type="submission" date="2018-09" db="EMBL/GenBank/DDBJ databases">
        <title>Insights into the microbiota of Asian seabass (Lates calcarifer) with tenacibaculosis symptoms and description of sp. nov. Tenacibaculum singaporense.</title>
        <authorList>
            <person name="Miyake S."/>
            <person name="Soh M."/>
            <person name="Azman M.N."/>
            <person name="Ngoh S.Y."/>
            <person name="Orban L."/>
            <person name="Seedorf H."/>
        </authorList>
    </citation>
    <scope>NUCLEOTIDE SEQUENCE [LARGE SCALE GENOMIC DNA]</scope>
    <source>
        <strain evidence="1 3">DSM 13764</strain>
    </source>
</reference>
<dbReference type="RefSeq" id="WP_047788836.1">
    <property type="nucleotide sequence ID" value="NZ_CANLMG010000001.1"/>
</dbReference>
<dbReference type="EMBL" id="CP050861">
    <property type="protein sequence ID" value="UTD14379.1"/>
    <property type="molecule type" value="Genomic_DNA"/>
</dbReference>
<evidence type="ECO:0000313" key="4">
    <source>
        <dbReference type="Proteomes" id="UP001056837"/>
    </source>
</evidence>
<evidence type="ECO:0000313" key="2">
    <source>
        <dbReference type="EMBL" id="UTD14379.1"/>
    </source>
</evidence>
<dbReference type="EMBL" id="CP032544">
    <property type="protein sequence ID" value="AZJ31701.1"/>
    <property type="molecule type" value="Genomic_DNA"/>
</dbReference>
<dbReference type="Gene3D" id="3.30.450.30">
    <property type="entry name" value="Dynein light chain 2a, cytoplasmic"/>
    <property type="match status" value="1"/>
</dbReference>
<accession>A0AAE9MLV2</accession>
<dbReference type="AlphaFoldDB" id="A0AAE9MLV2"/>
<dbReference type="Proteomes" id="UP001056837">
    <property type="component" value="Chromosome"/>
</dbReference>
<proteinExistence type="predicted"/>
<evidence type="ECO:0000313" key="3">
    <source>
        <dbReference type="Proteomes" id="UP000269693"/>
    </source>
</evidence>
<gene>
    <name evidence="1" type="ORF">D6200_03635</name>
    <name evidence="2" type="ORF">HER15_02355</name>
</gene>